<comment type="subcellular location">
    <subcellularLocation>
        <location evidence="2">Peroxisome matrix</location>
    </subcellularLocation>
</comment>
<dbReference type="InterPro" id="IPR006181">
    <property type="entry name" value="D-amino_acid_oxidase_CS"/>
</dbReference>
<name>A0A0N8AS57_9CRUS</name>
<reference evidence="10 11" key="2">
    <citation type="journal article" date="2023" name="Nucleic Acids Res.">
        <title>The hologenome of Daphnia magna reveals possible DNA methylation and microbiome-mediated evolution of the host genome.</title>
        <authorList>
            <person name="Chaturvedi A."/>
            <person name="Li X."/>
            <person name="Dhandapani V."/>
            <person name="Marshall H."/>
            <person name="Kissane S."/>
            <person name="Cuenca-Cambronero M."/>
            <person name="Asole G."/>
            <person name="Calvet F."/>
            <person name="Ruiz-Romero M."/>
            <person name="Marangio P."/>
            <person name="Guigo R."/>
            <person name="Rago D."/>
            <person name="Mirbahai L."/>
            <person name="Eastwood N."/>
            <person name="Colbourne J.K."/>
            <person name="Zhou J."/>
            <person name="Mallon E."/>
            <person name="Orsini L."/>
        </authorList>
    </citation>
    <scope>NUCLEOTIDE SEQUENCE [LARGE SCALE GENOMIC DNA]</scope>
    <source>
        <strain evidence="10">LRV0_1</strain>
    </source>
</reference>
<feature type="binding site" evidence="7">
    <location>
        <begin position="42"/>
        <end position="43"/>
    </location>
    <ligand>
        <name>FAD</name>
        <dbReference type="ChEBI" id="CHEBI:57692"/>
    </ligand>
</feature>
<dbReference type="EMBL" id="JAOYFB010000001">
    <property type="protein sequence ID" value="KAK4003180.1"/>
    <property type="molecule type" value="Genomic_DNA"/>
</dbReference>
<evidence type="ECO:0000313" key="9">
    <source>
        <dbReference type="EMBL" id="JAN10623.1"/>
    </source>
</evidence>
<dbReference type="PANTHER" id="PTHR11530">
    <property type="entry name" value="D-AMINO ACID OXIDASE"/>
    <property type="match status" value="1"/>
</dbReference>
<dbReference type="SUPFAM" id="SSF54373">
    <property type="entry name" value="FAD-linked reductases, C-terminal domain"/>
    <property type="match status" value="1"/>
</dbReference>
<feature type="domain" description="FAD dependent oxidoreductase" evidence="8">
    <location>
        <begin position="4"/>
        <end position="324"/>
    </location>
</feature>
<feature type="binding site" evidence="7">
    <location>
        <position position="278"/>
    </location>
    <ligand>
        <name>D-dopa</name>
        <dbReference type="ChEBI" id="CHEBI:149689"/>
    </ligand>
</feature>
<dbReference type="GO" id="GO:0003884">
    <property type="term" value="F:D-amino-acid oxidase activity"/>
    <property type="evidence" value="ECO:0007669"/>
    <property type="project" value="InterPro"/>
</dbReference>
<dbReference type="AlphaFoldDB" id="A0A0N8AS57"/>
<protein>
    <submittedName>
        <fullName evidence="9">D-aspartate oxidase</fullName>
    </submittedName>
</protein>
<keyword evidence="11" id="KW-1185">Reference proteome</keyword>
<dbReference type="PROSITE" id="PS00677">
    <property type="entry name" value="DAO"/>
    <property type="match status" value="1"/>
</dbReference>
<evidence type="ECO:0000313" key="10">
    <source>
        <dbReference type="EMBL" id="KAK4003180.1"/>
    </source>
</evidence>
<evidence type="ECO:0000256" key="2">
    <source>
        <dbReference type="ARBA" id="ARBA00004253"/>
    </source>
</evidence>
<dbReference type="Gene3D" id="3.30.9.10">
    <property type="entry name" value="D-Amino Acid Oxidase, subunit A, domain 2"/>
    <property type="match status" value="1"/>
</dbReference>
<dbReference type="InterPro" id="IPR006076">
    <property type="entry name" value="FAD-dep_OxRdtase"/>
</dbReference>
<organism evidence="9">
    <name type="scientific">Daphnia magna</name>
    <dbReference type="NCBI Taxonomy" id="35525"/>
    <lineage>
        <taxon>Eukaryota</taxon>
        <taxon>Metazoa</taxon>
        <taxon>Ecdysozoa</taxon>
        <taxon>Arthropoda</taxon>
        <taxon>Crustacea</taxon>
        <taxon>Branchiopoda</taxon>
        <taxon>Diplostraca</taxon>
        <taxon>Cladocera</taxon>
        <taxon>Anomopoda</taxon>
        <taxon>Daphniidae</taxon>
        <taxon>Daphnia</taxon>
    </lineage>
</organism>
<evidence type="ECO:0000256" key="3">
    <source>
        <dbReference type="ARBA" id="ARBA00006730"/>
    </source>
</evidence>
<gene>
    <name evidence="10" type="ORF">OUZ56_004962</name>
</gene>
<feature type="binding site" evidence="7">
    <location>
        <position position="308"/>
    </location>
    <ligand>
        <name>D-dopa</name>
        <dbReference type="ChEBI" id="CHEBI:149689"/>
    </ligand>
</feature>
<dbReference type="PANTHER" id="PTHR11530:SF11">
    <property type="entry name" value="D-ASPARTATE OXIDASE"/>
    <property type="match status" value="1"/>
</dbReference>
<comment type="cofactor">
    <cofactor evidence="1 7">
        <name>FAD</name>
        <dbReference type="ChEBI" id="CHEBI:57692"/>
    </cofactor>
</comment>
<accession>A0A0N8AS57</accession>
<dbReference type="EMBL" id="GDIQ01084114">
    <property type="protein sequence ID" value="JAN10623.1"/>
    <property type="molecule type" value="Transcribed_RNA"/>
</dbReference>
<evidence type="ECO:0000256" key="7">
    <source>
        <dbReference type="PIRSR" id="PIRSR000189-1"/>
    </source>
</evidence>
<feature type="binding site" evidence="7">
    <location>
        <begin position="47"/>
        <end position="49"/>
    </location>
    <ligand>
        <name>FAD</name>
        <dbReference type="ChEBI" id="CHEBI:57692"/>
    </ligand>
</feature>
<dbReference type="Pfam" id="PF01266">
    <property type="entry name" value="DAO"/>
    <property type="match status" value="1"/>
</dbReference>
<dbReference type="Gene3D" id="3.40.50.720">
    <property type="entry name" value="NAD(P)-binding Rossmann-like Domain"/>
    <property type="match status" value="1"/>
</dbReference>
<dbReference type="InterPro" id="IPR023209">
    <property type="entry name" value="DAO"/>
</dbReference>
<reference evidence="9" key="1">
    <citation type="submission" date="2015-10" db="EMBL/GenBank/DDBJ databases">
        <title>EvidentialGene: Evidence-directed Construction of Complete mRNA Transcriptomes without Genomes.</title>
        <authorList>
            <person name="Gilbert D.G."/>
        </authorList>
    </citation>
    <scope>NUCLEOTIDE SEQUENCE</scope>
</reference>
<feature type="binding site" evidence="7">
    <location>
        <position position="223"/>
    </location>
    <ligand>
        <name>D-dopa</name>
        <dbReference type="ChEBI" id="CHEBI:149689"/>
    </ligand>
</feature>
<dbReference type="SUPFAM" id="SSF51971">
    <property type="entry name" value="Nucleotide-binding domain"/>
    <property type="match status" value="1"/>
</dbReference>
<proteinExistence type="inferred from homology"/>
<dbReference type="OrthoDB" id="2015447at2759"/>
<evidence type="ECO:0000313" key="11">
    <source>
        <dbReference type="Proteomes" id="UP001234178"/>
    </source>
</evidence>
<evidence type="ECO:0000256" key="6">
    <source>
        <dbReference type="ARBA" id="ARBA00023002"/>
    </source>
</evidence>
<keyword evidence="5 7" id="KW-0274">FAD</keyword>
<sequence>MVVKVAVIGAGIVGLSVAKVLQERFPNLPITLLADKFSPGTTSDGAAGLWMPFLLGDTPESDVYAYSKDTWDFLKELWNSPLGGKLGVSLVPCLQTSDTVSSIPSYSDFIYGFQVLKREELALYKKPQWKQGYRFVTFTCEGSRLMPHLMEQFRRKGGNVVVKRLECFEELASDFDVIINCSGIGAKELANDLSVHPIRGHIFRIKAPWQKSILIDDSDVGNYIIPNQDSVVLGGTHDKDQWDTIPRKEDAKFILEGCTSLFPSLEKAEILYEWVGLRPGRSQLRVELEKKMIDGKPLTVIHNYGHGGSGLTTFYGCALKVANLLEGILTSENYLASKL</sequence>
<evidence type="ECO:0000256" key="4">
    <source>
        <dbReference type="ARBA" id="ARBA00022630"/>
    </source>
</evidence>
<evidence type="ECO:0000256" key="5">
    <source>
        <dbReference type="ARBA" id="ARBA00022827"/>
    </source>
</evidence>
<feature type="binding site" evidence="7">
    <location>
        <begin position="307"/>
        <end position="312"/>
    </location>
    <ligand>
        <name>FAD</name>
        <dbReference type="ChEBI" id="CHEBI:57692"/>
    </ligand>
</feature>
<comment type="similarity">
    <text evidence="3">Belongs to the DAMOX/DASOX family.</text>
</comment>
<dbReference type="GO" id="GO:0019478">
    <property type="term" value="P:D-amino acid catabolic process"/>
    <property type="evidence" value="ECO:0007669"/>
    <property type="project" value="TreeGrafter"/>
</dbReference>
<keyword evidence="4" id="KW-0285">Flavoprotein</keyword>
<dbReference type="Proteomes" id="UP001234178">
    <property type="component" value="Unassembled WGS sequence"/>
</dbReference>
<dbReference type="PIRSF" id="PIRSF000189">
    <property type="entry name" value="D-aa_oxidase"/>
    <property type="match status" value="1"/>
</dbReference>
<dbReference type="GO" id="GO:0071949">
    <property type="term" value="F:FAD binding"/>
    <property type="evidence" value="ECO:0007669"/>
    <property type="project" value="InterPro"/>
</dbReference>
<dbReference type="GO" id="GO:0005782">
    <property type="term" value="C:peroxisomal matrix"/>
    <property type="evidence" value="ECO:0007669"/>
    <property type="project" value="UniProtKB-SubCell"/>
</dbReference>
<evidence type="ECO:0000256" key="1">
    <source>
        <dbReference type="ARBA" id="ARBA00001974"/>
    </source>
</evidence>
<keyword evidence="6" id="KW-0560">Oxidoreductase</keyword>
<evidence type="ECO:0000259" key="8">
    <source>
        <dbReference type="Pfam" id="PF01266"/>
    </source>
</evidence>